<dbReference type="EMBL" id="FRBH01000006">
    <property type="protein sequence ID" value="SHL15715.1"/>
    <property type="molecule type" value="Genomic_DNA"/>
</dbReference>
<reference evidence="4" key="2">
    <citation type="submission" date="2016-11" db="EMBL/GenBank/DDBJ databases">
        <authorList>
            <person name="Varghese N."/>
            <person name="Submissions S."/>
        </authorList>
    </citation>
    <scope>NUCLEOTIDE SEQUENCE [LARGE SCALE GENOMIC DNA]</scope>
    <source>
        <strain evidence="4">DSM 27989</strain>
    </source>
</reference>
<reference evidence="5" key="4">
    <citation type="journal article" date="2019" name="Int. J. Syst. Evol. Microbiol.">
        <title>The Global Catalogue of Microorganisms (GCM) 10K type strain sequencing project: providing services to taxonomists for standard genome sequencing and annotation.</title>
        <authorList>
            <consortium name="The Broad Institute Genomics Platform"/>
            <consortium name="The Broad Institute Genome Sequencing Center for Infectious Disease"/>
            <person name="Wu L."/>
            <person name="Ma J."/>
        </authorList>
    </citation>
    <scope>NUCLEOTIDE SEQUENCE [LARGE SCALE GENOMIC DNA]</scope>
    <source>
        <strain evidence="5">CGMCC 1.12707</strain>
    </source>
</reference>
<reference evidence="2" key="1">
    <citation type="journal article" date="2014" name="Int. J. Syst. Evol. Microbiol.">
        <title>Complete genome of a new Firmicutes species belonging to the dominant human colonic microbiota ('Ruminococcus bicirculans') reveals two chromosomes and a selective capacity to utilize plant glucans.</title>
        <authorList>
            <consortium name="NISC Comparative Sequencing Program"/>
            <person name="Wegmann U."/>
            <person name="Louis P."/>
            <person name="Goesmann A."/>
            <person name="Henrissat B."/>
            <person name="Duncan S.H."/>
            <person name="Flint H.J."/>
        </authorList>
    </citation>
    <scope>NUCLEOTIDE SEQUENCE</scope>
    <source>
        <strain evidence="2">CGMCC 1.12707</strain>
    </source>
</reference>
<dbReference type="OrthoDB" id="1143915at2"/>
<dbReference type="Proteomes" id="UP000650994">
    <property type="component" value="Unassembled WGS sequence"/>
</dbReference>
<dbReference type="RefSeq" id="WP_072931817.1">
    <property type="nucleotide sequence ID" value="NZ_BMFL01000008.1"/>
</dbReference>
<keyword evidence="5" id="KW-1185">Reference proteome</keyword>
<evidence type="ECO:0000313" key="5">
    <source>
        <dbReference type="Proteomes" id="UP000650994"/>
    </source>
</evidence>
<dbReference type="Proteomes" id="UP000184120">
    <property type="component" value="Unassembled WGS sequence"/>
</dbReference>
<keyword evidence="1" id="KW-0732">Signal</keyword>
<proteinExistence type="predicted"/>
<evidence type="ECO:0000313" key="2">
    <source>
        <dbReference type="EMBL" id="GGE97781.1"/>
    </source>
</evidence>
<feature type="signal peptide" evidence="1">
    <location>
        <begin position="1"/>
        <end position="20"/>
    </location>
</feature>
<evidence type="ECO:0000313" key="3">
    <source>
        <dbReference type="EMBL" id="SHL15715.1"/>
    </source>
</evidence>
<accession>A0A1M6YCG3</accession>
<name>A0A1M6YCG3_9FLAO</name>
<evidence type="ECO:0000313" key="4">
    <source>
        <dbReference type="Proteomes" id="UP000184120"/>
    </source>
</evidence>
<reference evidence="2" key="5">
    <citation type="submission" date="2024-05" db="EMBL/GenBank/DDBJ databases">
        <authorList>
            <person name="Sun Q."/>
            <person name="Zhou Y."/>
        </authorList>
    </citation>
    <scope>NUCLEOTIDE SEQUENCE</scope>
    <source>
        <strain evidence="2">CGMCC 1.12707</strain>
    </source>
</reference>
<feature type="chain" id="PRO_5012748522" description="Microcystin-dependent protein" evidence="1">
    <location>
        <begin position="21"/>
        <end position="267"/>
    </location>
</feature>
<dbReference type="EMBL" id="BMFL01000008">
    <property type="protein sequence ID" value="GGE97781.1"/>
    <property type="molecule type" value="Genomic_DNA"/>
</dbReference>
<evidence type="ECO:0008006" key="6">
    <source>
        <dbReference type="Google" id="ProtNLM"/>
    </source>
</evidence>
<dbReference type="SUPFAM" id="SSF88874">
    <property type="entry name" value="Receptor-binding domain of short tail fibre protein gp12"/>
    <property type="match status" value="1"/>
</dbReference>
<sequence length="267" mass="28734">MKNTSIIISLFCLLTINVNAQVGLGTQLPNTASILEINTTNKGILFNKLQLTSTNSPSPLSNHQEGLWVYNTESAGTTPNEVYPGLYYNDGTKWILLSTDISHPRIGDIKANVAATEHNGWYLLNGRAVSTLPTNARLNAINIGIITNLPDSTDRILKGIAATEVFAITGGNSNIVLTQANLPNITYSGSVNSVLDHTHNFTSYANSTWNHNNGSALALRNLATETRTTNPAGAHSHTVTIPTGGTATPIVNYPRNLTTQYFIYLGN</sequence>
<gene>
    <name evidence="2" type="ORF">GCM10010984_14170</name>
    <name evidence="3" type="ORF">SAMN05443634_106181</name>
</gene>
<organism evidence="3 4">
    <name type="scientific">Chishuiella changwenlii</name>
    <dbReference type="NCBI Taxonomy" id="1434701"/>
    <lineage>
        <taxon>Bacteria</taxon>
        <taxon>Pseudomonadati</taxon>
        <taxon>Bacteroidota</taxon>
        <taxon>Flavobacteriia</taxon>
        <taxon>Flavobacteriales</taxon>
        <taxon>Weeksellaceae</taxon>
        <taxon>Chishuiella</taxon>
    </lineage>
</organism>
<reference evidence="3" key="3">
    <citation type="submission" date="2016-11" db="EMBL/GenBank/DDBJ databases">
        <authorList>
            <person name="Jaros S."/>
            <person name="Januszkiewicz K."/>
            <person name="Wedrychowicz H."/>
        </authorList>
    </citation>
    <scope>NUCLEOTIDE SEQUENCE [LARGE SCALE GENOMIC DNA]</scope>
    <source>
        <strain evidence="3">DSM 27989</strain>
    </source>
</reference>
<evidence type="ECO:0000256" key="1">
    <source>
        <dbReference type="SAM" id="SignalP"/>
    </source>
</evidence>
<dbReference type="STRING" id="1434701.SAMN05443634_106181"/>
<protein>
    <recommendedName>
        <fullName evidence="6">Microcystin-dependent protein</fullName>
    </recommendedName>
</protein>
<dbReference type="AlphaFoldDB" id="A0A1M6YCG3"/>